<name>A0A0A0K061_9MICO</name>
<dbReference type="InterPro" id="IPR000073">
    <property type="entry name" value="AB_hydrolase_1"/>
</dbReference>
<dbReference type="GO" id="GO:0003824">
    <property type="term" value="F:catalytic activity"/>
    <property type="evidence" value="ECO:0007669"/>
    <property type="project" value="UniProtKB-ARBA"/>
</dbReference>
<evidence type="ECO:0000259" key="1">
    <source>
        <dbReference type="Pfam" id="PF12697"/>
    </source>
</evidence>
<protein>
    <recommendedName>
        <fullName evidence="1">AB hydrolase-1 domain-containing protein</fullName>
    </recommendedName>
</protein>
<dbReference type="AlphaFoldDB" id="A0A0A0K061"/>
<comment type="caution">
    <text evidence="2">The sequence shown here is derived from an EMBL/GenBank/DDBJ whole genome shotgun (WGS) entry which is preliminary data.</text>
</comment>
<gene>
    <name evidence="2" type="ORF">N801_08805</name>
</gene>
<organism evidence="2 3">
    <name type="scientific">Knoellia aerolata DSM 18566</name>
    <dbReference type="NCBI Taxonomy" id="1385519"/>
    <lineage>
        <taxon>Bacteria</taxon>
        <taxon>Bacillati</taxon>
        <taxon>Actinomycetota</taxon>
        <taxon>Actinomycetes</taxon>
        <taxon>Micrococcales</taxon>
        <taxon>Intrasporangiaceae</taxon>
        <taxon>Knoellia</taxon>
    </lineage>
</organism>
<dbReference type="PANTHER" id="PTHR43798">
    <property type="entry name" value="MONOACYLGLYCEROL LIPASE"/>
    <property type="match status" value="1"/>
</dbReference>
<dbReference type="RefSeq" id="WP_035937009.1">
    <property type="nucleotide sequence ID" value="NZ_AVPL01000022.1"/>
</dbReference>
<dbReference type="InterPro" id="IPR029058">
    <property type="entry name" value="AB_hydrolase_fold"/>
</dbReference>
<evidence type="ECO:0000313" key="2">
    <source>
        <dbReference type="EMBL" id="KGN41171.1"/>
    </source>
</evidence>
<dbReference type="Proteomes" id="UP000030013">
    <property type="component" value="Unassembled WGS sequence"/>
</dbReference>
<dbReference type="Pfam" id="PF12697">
    <property type="entry name" value="Abhydrolase_6"/>
    <property type="match status" value="1"/>
</dbReference>
<sequence>MSDTAQHTTMATSVGPLSVRTIGSGPPAVLWHSLFVDDHSWDRVIPALSRHRRLVVICGPGHGTSGDPGRRYDLTACGEAALTVLTELGVREPVDWVGNAWGGHIGVVLAGNGAPQLRSLVNLGGPTQAYTGSGRRKTQLLTAVHRVAGPVGFLRSAVVDTLLSHRTRTTDPEAVSYVDGCLERSGAPLRNAIHSISLDRVDVRPLLGSIRVPTLFVTGAEHVGWTREQARADAALVPGGRCVVVPDAAYLIPLEAPDATVKLVTGFWDELAAA</sequence>
<evidence type="ECO:0000313" key="3">
    <source>
        <dbReference type="Proteomes" id="UP000030013"/>
    </source>
</evidence>
<dbReference type="eggNOG" id="COG0596">
    <property type="taxonomic scope" value="Bacteria"/>
</dbReference>
<keyword evidence="3" id="KW-1185">Reference proteome</keyword>
<proteinExistence type="predicted"/>
<dbReference type="InterPro" id="IPR050266">
    <property type="entry name" value="AB_hydrolase_sf"/>
</dbReference>
<feature type="domain" description="AB hydrolase-1" evidence="1">
    <location>
        <begin position="29"/>
        <end position="262"/>
    </location>
</feature>
<dbReference type="STRING" id="1385519.N801_08805"/>
<dbReference type="EMBL" id="AVPL01000022">
    <property type="protein sequence ID" value="KGN41171.1"/>
    <property type="molecule type" value="Genomic_DNA"/>
</dbReference>
<dbReference type="SUPFAM" id="SSF53474">
    <property type="entry name" value="alpha/beta-Hydrolases"/>
    <property type="match status" value="1"/>
</dbReference>
<accession>A0A0A0K061</accession>
<dbReference type="Gene3D" id="3.40.50.1820">
    <property type="entry name" value="alpha/beta hydrolase"/>
    <property type="match status" value="1"/>
</dbReference>
<reference evidence="2 3" key="1">
    <citation type="submission" date="2013-08" db="EMBL/GenBank/DDBJ databases">
        <title>The genome sequence of Knoellia aerolata.</title>
        <authorList>
            <person name="Zhu W."/>
            <person name="Wang G."/>
        </authorList>
    </citation>
    <scope>NUCLEOTIDE SEQUENCE [LARGE SCALE GENOMIC DNA]</scope>
    <source>
        <strain evidence="2 3">DSM 18566</strain>
    </source>
</reference>